<dbReference type="GO" id="GO:0032259">
    <property type="term" value="P:methylation"/>
    <property type="evidence" value="ECO:0007669"/>
    <property type="project" value="UniProtKB-KW"/>
</dbReference>
<accession>A0A6A6HE08</accession>
<dbReference type="PANTHER" id="PTHR43591:SF24">
    <property type="entry name" value="2-METHOXY-6-POLYPRENYL-1,4-BENZOQUINOL METHYLASE, MITOCHONDRIAL"/>
    <property type="match status" value="1"/>
</dbReference>
<dbReference type="Gene3D" id="3.40.50.150">
    <property type="entry name" value="Vaccinia Virus protein VP39"/>
    <property type="match status" value="1"/>
</dbReference>
<dbReference type="Proteomes" id="UP000800092">
    <property type="component" value="Unassembled WGS sequence"/>
</dbReference>
<keyword evidence="1" id="KW-0808">Transferase</keyword>
<dbReference type="CDD" id="cd02440">
    <property type="entry name" value="AdoMet_MTases"/>
    <property type="match status" value="1"/>
</dbReference>
<dbReference type="AlphaFoldDB" id="A0A6A6HE08"/>
<dbReference type="InterPro" id="IPR029063">
    <property type="entry name" value="SAM-dependent_MTases_sf"/>
</dbReference>
<evidence type="ECO:0000313" key="2">
    <source>
        <dbReference type="Proteomes" id="UP000800092"/>
    </source>
</evidence>
<protein>
    <submittedName>
        <fullName evidence="1">S-adenosyl-L-methionine-dependent methyltransferase</fullName>
    </submittedName>
</protein>
<gene>
    <name evidence="1" type="ORF">EV356DRAFT_575141</name>
</gene>
<proteinExistence type="predicted"/>
<keyword evidence="2" id="KW-1185">Reference proteome</keyword>
<reference evidence="1" key="1">
    <citation type="journal article" date="2020" name="Stud. Mycol.">
        <title>101 Dothideomycetes genomes: a test case for predicting lifestyles and emergence of pathogens.</title>
        <authorList>
            <person name="Haridas S."/>
            <person name="Albert R."/>
            <person name="Binder M."/>
            <person name="Bloem J."/>
            <person name="Labutti K."/>
            <person name="Salamov A."/>
            <person name="Andreopoulos B."/>
            <person name="Baker S."/>
            <person name="Barry K."/>
            <person name="Bills G."/>
            <person name="Bluhm B."/>
            <person name="Cannon C."/>
            <person name="Castanera R."/>
            <person name="Culley D."/>
            <person name="Daum C."/>
            <person name="Ezra D."/>
            <person name="Gonzalez J."/>
            <person name="Henrissat B."/>
            <person name="Kuo A."/>
            <person name="Liang C."/>
            <person name="Lipzen A."/>
            <person name="Lutzoni F."/>
            <person name="Magnuson J."/>
            <person name="Mondo S."/>
            <person name="Nolan M."/>
            <person name="Ohm R."/>
            <person name="Pangilinan J."/>
            <person name="Park H.-J."/>
            <person name="Ramirez L."/>
            <person name="Alfaro M."/>
            <person name="Sun H."/>
            <person name="Tritt A."/>
            <person name="Yoshinaga Y."/>
            <person name="Zwiers L.-H."/>
            <person name="Turgeon B."/>
            <person name="Goodwin S."/>
            <person name="Spatafora J."/>
            <person name="Crous P."/>
            <person name="Grigoriev I."/>
        </authorList>
    </citation>
    <scope>NUCLEOTIDE SEQUENCE</scope>
    <source>
        <strain evidence="1">Tuck. ex Michener</strain>
    </source>
</reference>
<dbReference type="SUPFAM" id="SSF53335">
    <property type="entry name" value="S-adenosyl-L-methionine-dependent methyltransferases"/>
    <property type="match status" value="1"/>
</dbReference>
<sequence length="269" mass="30754">MGQYSLDRPDEPQEHRRLDLQHEMWLLTFNGELHLSKIPAMKNSILDIGCGNGVWTQAMATAHPTSHVTGMDITPPATAQRSNVKYVQANAEEPWPFHGQFTFIHARMLVAVVRDWPTLLKQCWEHLEPGGRFELSDLVPPVHAAESEWDNDTSPIIKWATAVQATWRTEGLDPTVISDLDKTLEQLGFVNITHSRLRWPVGTWSNDEKERKIGELCLLNFQRIHESAGHRMLLNKNSNISEDEARNLSNDGIKDFTENCCSKRFFFDL</sequence>
<organism evidence="1 2">
    <name type="scientific">Viridothelium virens</name>
    <name type="common">Speckled blister lichen</name>
    <name type="synonym">Trypethelium virens</name>
    <dbReference type="NCBI Taxonomy" id="1048519"/>
    <lineage>
        <taxon>Eukaryota</taxon>
        <taxon>Fungi</taxon>
        <taxon>Dikarya</taxon>
        <taxon>Ascomycota</taxon>
        <taxon>Pezizomycotina</taxon>
        <taxon>Dothideomycetes</taxon>
        <taxon>Dothideomycetes incertae sedis</taxon>
        <taxon>Trypetheliales</taxon>
        <taxon>Trypetheliaceae</taxon>
        <taxon>Viridothelium</taxon>
    </lineage>
</organism>
<evidence type="ECO:0000313" key="1">
    <source>
        <dbReference type="EMBL" id="KAF2236222.1"/>
    </source>
</evidence>
<dbReference type="PANTHER" id="PTHR43591">
    <property type="entry name" value="METHYLTRANSFERASE"/>
    <property type="match status" value="1"/>
</dbReference>
<name>A0A6A6HE08_VIRVR</name>
<keyword evidence="1" id="KW-0489">Methyltransferase</keyword>
<dbReference type="Pfam" id="PF13489">
    <property type="entry name" value="Methyltransf_23"/>
    <property type="match status" value="1"/>
</dbReference>
<dbReference type="OrthoDB" id="2013972at2759"/>
<dbReference type="EMBL" id="ML991786">
    <property type="protein sequence ID" value="KAF2236222.1"/>
    <property type="molecule type" value="Genomic_DNA"/>
</dbReference>
<dbReference type="GO" id="GO:0008168">
    <property type="term" value="F:methyltransferase activity"/>
    <property type="evidence" value="ECO:0007669"/>
    <property type="project" value="UniProtKB-KW"/>
</dbReference>